<keyword evidence="1" id="KW-0805">Transcription regulation</keyword>
<feature type="transmembrane region" description="Helical" evidence="5">
    <location>
        <begin position="339"/>
        <end position="356"/>
    </location>
</feature>
<dbReference type="SMART" id="SM00421">
    <property type="entry name" value="HTH_LUXR"/>
    <property type="match status" value="1"/>
</dbReference>
<dbReference type="EMBL" id="AP025564">
    <property type="protein sequence ID" value="BDE96757.1"/>
    <property type="molecule type" value="Genomic_DNA"/>
</dbReference>
<keyword evidence="5" id="KW-0812">Transmembrane</keyword>
<keyword evidence="2" id="KW-0238">DNA-binding</keyword>
<name>A0ABN6MFM7_9ACTN</name>
<keyword evidence="8" id="KW-1185">Reference proteome</keyword>
<evidence type="ECO:0000256" key="3">
    <source>
        <dbReference type="ARBA" id="ARBA00023163"/>
    </source>
</evidence>
<evidence type="ECO:0000256" key="1">
    <source>
        <dbReference type="ARBA" id="ARBA00023015"/>
    </source>
</evidence>
<organism evidence="7 8">
    <name type="scientific">Raoultibacter timonensis</name>
    <dbReference type="NCBI Taxonomy" id="1907662"/>
    <lineage>
        <taxon>Bacteria</taxon>
        <taxon>Bacillati</taxon>
        <taxon>Actinomycetota</taxon>
        <taxon>Coriobacteriia</taxon>
        <taxon>Eggerthellales</taxon>
        <taxon>Eggerthellaceae</taxon>
        <taxon>Raoultibacter</taxon>
    </lineage>
</organism>
<dbReference type="PANTHER" id="PTHR44688:SF16">
    <property type="entry name" value="DNA-BINDING TRANSCRIPTIONAL ACTIVATOR DEVR_DOSR"/>
    <property type="match status" value="1"/>
</dbReference>
<sequence>MGTSTSNHITAQAKPSPAFSSLLPLFSLSFCGLVAVRIWIQCNLYDRYTSTDSGIITIVSNLARVALIVILIAIVVRHGFPKRSQRMLGYASAFAMTAASILFLVNVETPNHIVLFAACVCAGCGIVWGGGIWITVYERFPPDEALIYAFLSLGASSMLGFLLGLLPATFTYLVAMVMPALSLVMLQRSSQLLDERDEALRTSSGAATLPKRDTVYDGEPKSTFARLIAGMALFNLALGIARGYPSGESIALTIPFQAIHQFSVLLISLALIWWAVAKRRSIRFSTLWNISVTLIIIGVLLLALSDSTATLAGATFISISNTFAVGLLWFSCYDIARHSGIPSYLILGVGWLAHVLPREIGRAGIWLLEPHSSEAILVIAFVVLLLALAMVFLLNDSIPVKRHLFAEFRSPQANASVQAALADRYAAPAGDPASRQEGEPAHDGATPKVREEASYAEHLSQLGKQYSLTERELEVVGLLAQGRSRISIGEKLYISENTVRTYVKNIYAKLDIHSKQELLDRLEEQGSHGQDESKL</sequence>
<feature type="transmembrane region" description="Helical" evidence="5">
    <location>
        <begin position="21"/>
        <end position="40"/>
    </location>
</feature>
<feature type="region of interest" description="Disordered" evidence="4">
    <location>
        <begin position="429"/>
        <end position="448"/>
    </location>
</feature>
<evidence type="ECO:0000256" key="5">
    <source>
        <dbReference type="SAM" id="Phobius"/>
    </source>
</evidence>
<dbReference type="RefSeq" id="WP_244385958.1">
    <property type="nucleotide sequence ID" value="NZ_AP025564.1"/>
</dbReference>
<dbReference type="PANTHER" id="PTHR44688">
    <property type="entry name" value="DNA-BINDING TRANSCRIPTIONAL ACTIVATOR DEVR_DOSR"/>
    <property type="match status" value="1"/>
</dbReference>
<accession>A0ABN6MFM7</accession>
<feature type="transmembrane region" description="Helical" evidence="5">
    <location>
        <begin position="250"/>
        <end position="274"/>
    </location>
</feature>
<gene>
    <name evidence="7" type="ORF">CE91St30_20900</name>
</gene>
<dbReference type="InterPro" id="IPR000792">
    <property type="entry name" value="Tscrpt_reg_LuxR_C"/>
</dbReference>
<feature type="transmembrane region" description="Helical" evidence="5">
    <location>
        <begin position="88"/>
        <end position="107"/>
    </location>
</feature>
<feature type="transmembrane region" description="Helical" evidence="5">
    <location>
        <begin position="113"/>
        <end position="133"/>
    </location>
</feature>
<feature type="transmembrane region" description="Helical" evidence="5">
    <location>
        <begin position="376"/>
        <end position="394"/>
    </location>
</feature>
<feature type="transmembrane region" description="Helical" evidence="5">
    <location>
        <begin position="286"/>
        <end position="305"/>
    </location>
</feature>
<keyword evidence="3" id="KW-0804">Transcription</keyword>
<evidence type="ECO:0000313" key="8">
    <source>
        <dbReference type="Proteomes" id="UP001320544"/>
    </source>
</evidence>
<dbReference type="PRINTS" id="PR00038">
    <property type="entry name" value="HTHLUXR"/>
</dbReference>
<dbReference type="SUPFAM" id="SSF103473">
    <property type="entry name" value="MFS general substrate transporter"/>
    <property type="match status" value="1"/>
</dbReference>
<feature type="transmembrane region" description="Helical" evidence="5">
    <location>
        <begin position="224"/>
        <end position="244"/>
    </location>
</feature>
<reference evidence="7 8" key="1">
    <citation type="submission" date="2022-01" db="EMBL/GenBank/DDBJ databases">
        <title>Novel bile acid biosynthetic pathways are enriched in the microbiome of centenarians.</title>
        <authorList>
            <person name="Sato Y."/>
            <person name="Atarashi K."/>
            <person name="Plichta R.D."/>
            <person name="Arai Y."/>
            <person name="Sasajima S."/>
            <person name="Kearney M.S."/>
            <person name="Suda W."/>
            <person name="Takeshita K."/>
            <person name="Sasaki T."/>
            <person name="Okamoto S."/>
            <person name="Skelly N.A."/>
            <person name="Okamura Y."/>
            <person name="Vlamakis H."/>
            <person name="Li Y."/>
            <person name="Tanoue T."/>
            <person name="Takei H."/>
            <person name="Nittono H."/>
            <person name="Narushima S."/>
            <person name="Irie J."/>
            <person name="Itoh H."/>
            <person name="Moriya K."/>
            <person name="Sugiura Y."/>
            <person name="Suematsu M."/>
            <person name="Moritoki N."/>
            <person name="Shibata S."/>
            <person name="Littman R.D."/>
            <person name="Fischbach A.M."/>
            <person name="Uwamino Y."/>
            <person name="Inoue T."/>
            <person name="Honda A."/>
            <person name="Hattori M."/>
            <person name="Murai T."/>
            <person name="Xavier J.R."/>
            <person name="Hirose N."/>
            <person name="Honda K."/>
        </authorList>
    </citation>
    <scope>NUCLEOTIDE SEQUENCE [LARGE SCALE GENOMIC DNA]</scope>
    <source>
        <strain evidence="7 8">CE91-St30</strain>
    </source>
</reference>
<keyword evidence="5" id="KW-0472">Membrane</keyword>
<feature type="transmembrane region" description="Helical" evidence="5">
    <location>
        <begin position="311"/>
        <end position="332"/>
    </location>
</feature>
<proteinExistence type="predicted"/>
<evidence type="ECO:0000313" key="7">
    <source>
        <dbReference type="EMBL" id="BDE96757.1"/>
    </source>
</evidence>
<feature type="transmembrane region" description="Helical" evidence="5">
    <location>
        <begin position="55"/>
        <end position="76"/>
    </location>
</feature>
<protein>
    <recommendedName>
        <fullName evidence="6">HTH luxR-type domain-containing protein</fullName>
    </recommendedName>
</protein>
<evidence type="ECO:0000256" key="2">
    <source>
        <dbReference type="ARBA" id="ARBA00023125"/>
    </source>
</evidence>
<dbReference type="Gene3D" id="1.10.10.10">
    <property type="entry name" value="Winged helix-like DNA-binding domain superfamily/Winged helix DNA-binding domain"/>
    <property type="match status" value="1"/>
</dbReference>
<dbReference type="PROSITE" id="PS50043">
    <property type="entry name" value="HTH_LUXR_2"/>
    <property type="match status" value="1"/>
</dbReference>
<dbReference type="SUPFAM" id="SSF46894">
    <property type="entry name" value="C-terminal effector domain of the bipartite response regulators"/>
    <property type="match status" value="1"/>
</dbReference>
<feature type="transmembrane region" description="Helical" evidence="5">
    <location>
        <begin position="145"/>
        <end position="163"/>
    </location>
</feature>
<evidence type="ECO:0000256" key="4">
    <source>
        <dbReference type="SAM" id="MobiDB-lite"/>
    </source>
</evidence>
<dbReference type="CDD" id="cd06170">
    <property type="entry name" value="LuxR_C_like"/>
    <property type="match status" value="1"/>
</dbReference>
<feature type="domain" description="HTH luxR-type" evidence="6">
    <location>
        <begin position="461"/>
        <end position="526"/>
    </location>
</feature>
<keyword evidence="5" id="KW-1133">Transmembrane helix</keyword>
<dbReference type="Proteomes" id="UP001320544">
    <property type="component" value="Chromosome"/>
</dbReference>
<dbReference type="InterPro" id="IPR036259">
    <property type="entry name" value="MFS_trans_sf"/>
</dbReference>
<dbReference type="InterPro" id="IPR016032">
    <property type="entry name" value="Sig_transdc_resp-reg_C-effctor"/>
</dbReference>
<dbReference type="InterPro" id="IPR036388">
    <property type="entry name" value="WH-like_DNA-bd_sf"/>
</dbReference>
<evidence type="ECO:0000259" key="6">
    <source>
        <dbReference type="PROSITE" id="PS50043"/>
    </source>
</evidence>
<dbReference type="Pfam" id="PF00196">
    <property type="entry name" value="GerE"/>
    <property type="match status" value="1"/>
</dbReference>